<reference evidence="1" key="1">
    <citation type="submission" date="2020-09" db="EMBL/GenBank/DDBJ databases">
        <title>Iningainema tapete sp. nov. (Scytonemataceae, Cyanobacteria) from greenhouses in central Florida (USA) produces two types of nodularin with biosynthetic potential for microcystin-LR and anabaenopeptins.</title>
        <authorList>
            <person name="Berthold D.E."/>
            <person name="Lefler F.W."/>
            <person name="Huang I.-S."/>
            <person name="Abdulla H."/>
            <person name="Zimba P.V."/>
            <person name="Laughinghouse H.D. IV."/>
        </authorList>
    </citation>
    <scope>NUCLEOTIDE SEQUENCE</scope>
    <source>
        <strain evidence="1">BLCCT55</strain>
    </source>
</reference>
<dbReference type="RefSeq" id="WP_190827360.1">
    <property type="nucleotide sequence ID" value="NZ_CAWPPI010000040.1"/>
</dbReference>
<proteinExistence type="predicted"/>
<name>A0A8J6XF24_9CYAN</name>
<evidence type="ECO:0000313" key="2">
    <source>
        <dbReference type="Proteomes" id="UP000629098"/>
    </source>
</evidence>
<dbReference type="Proteomes" id="UP000629098">
    <property type="component" value="Unassembled WGS sequence"/>
</dbReference>
<protein>
    <submittedName>
        <fullName evidence="1">Uncharacterized protein</fullName>
    </submittedName>
</protein>
<sequence length="538" mass="62042">MTIWVVTIGSNDVQLQTEDRWNSLYSTVRNQFNNLRFMPSPVDEEKRFTVPARVMGIVYGNQPDFNNLVFPLLDTFSEKLLETSKTIPDKIIVLLTDQEELFAESSNKRLKKCPYWKDTCTLKPILQRYFQEKFPKAEQIYKILKPEEGSKGLDHWDKTLKLVQETLSHLEFNKLEDIYVSHQAGTPAISSAIQFVSLGRFGKRVKFLVSNEYKQDSAEVIKSSDYLRGIQIQQVKGLITSGSPGAARKLIEVEKIDVSAISELDNLVNFFNLNRSGVNSGSEFEVESATQRIVDALDLIGKFLKNNSYLQGITLLTAAQETFLKAAIKNEISGIRLSLSINGKHQEFKAEDLIQWQQAGLLFIKNTKDKDKYQDNLLKQRLKITGTDEHEVTRIKIEVLKQLKFPVSDFDKKFNKRDFKVISSNSGLLKWLRQLRPDFQEKDKAWAMLEWTCILKDDNSQYDDDIRNQLMHNLLGVEKDEVIKYLLGNQENPTVIEVTQAYNDYVKTPFLEALRFLGLTYKREKVDQRLQEVADAIR</sequence>
<comment type="caution">
    <text evidence="1">The sequence shown here is derived from an EMBL/GenBank/DDBJ whole genome shotgun (WGS) entry which is preliminary data.</text>
</comment>
<keyword evidence="2" id="KW-1185">Reference proteome</keyword>
<gene>
    <name evidence="1" type="ORF">ICL16_11135</name>
</gene>
<dbReference type="EMBL" id="JACXAE010000040">
    <property type="protein sequence ID" value="MBD2772613.1"/>
    <property type="molecule type" value="Genomic_DNA"/>
</dbReference>
<accession>A0A8J6XF24</accession>
<evidence type="ECO:0000313" key="1">
    <source>
        <dbReference type="EMBL" id="MBD2772613.1"/>
    </source>
</evidence>
<organism evidence="1 2">
    <name type="scientific">Iningainema tapete BLCC-T55</name>
    <dbReference type="NCBI Taxonomy" id="2748662"/>
    <lineage>
        <taxon>Bacteria</taxon>
        <taxon>Bacillati</taxon>
        <taxon>Cyanobacteriota</taxon>
        <taxon>Cyanophyceae</taxon>
        <taxon>Nostocales</taxon>
        <taxon>Scytonemataceae</taxon>
        <taxon>Iningainema tapete</taxon>
    </lineage>
</organism>
<dbReference type="AlphaFoldDB" id="A0A8J6XF24"/>